<comment type="caution">
    <text evidence="2">The sequence shown here is derived from an EMBL/GenBank/DDBJ whole genome shotgun (WGS) entry which is preliminary data.</text>
</comment>
<feature type="chain" id="PRO_5042200944" evidence="1">
    <location>
        <begin position="20"/>
        <end position="354"/>
    </location>
</feature>
<accession>A0AAD2JX52</accession>
<keyword evidence="1" id="KW-0732">Signal</keyword>
<gene>
    <name evidence="2" type="ORF">MYCIT1_LOCUS8777</name>
</gene>
<evidence type="ECO:0000313" key="2">
    <source>
        <dbReference type="EMBL" id="CAK5266816.1"/>
    </source>
</evidence>
<proteinExistence type="predicted"/>
<keyword evidence="3" id="KW-1185">Reference proteome</keyword>
<organism evidence="2 3">
    <name type="scientific">Mycena citricolor</name>
    <dbReference type="NCBI Taxonomy" id="2018698"/>
    <lineage>
        <taxon>Eukaryota</taxon>
        <taxon>Fungi</taxon>
        <taxon>Dikarya</taxon>
        <taxon>Basidiomycota</taxon>
        <taxon>Agaricomycotina</taxon>
        <taxon>Agaricomycetes</taxon>
        <taxon>Agaricomycetidae</taxon>
        <taxon>Agaricales</taxon>
        <taxon>Marasmiineae</taxon>
        <taxon>Mycenaceae</taxon>
        <taxon>Mycena</taxon>
    </lineage>
</organism>
<protein>
    <submittedName>
        <fullName evidence="2">Uncharacterized protein</fullName>
    </submittedName>
</protein>
<reference evidence="2" key="1">
    <citation type="submission" date="2023-11" db="EMBL/GenBank/DDBJ databases">
        <authorList>
            <person name="De Vega J J."/>
            <person name="De Vega J J."/>
        </authorList>
    </citation>
    <scope>NUCLEOTIDE SEQUENCE</scope>
</reference>
<name>A0AAD2JX52_9AGAR</name>
<evidence type="ECO:0000313" key="3">
    <source>
        <dbReference type="Proteomes" id="UP001295794"/>
    </source>
</evidence>
<sequence>MLSKLFTVTLGALSFITDGAVPSCQNQGQRQRPALSRLQAAQVGPSVTPKPGTYVIQSTSFGSAQIRTYSVGQPLFASLTREFPGDFGTFELAPIEGSDTEFGLKNVGQSASVVIDGDNKFVTTTTDSDPQGFTLESTETENYFIVRTTDGTDRVWTLNPEEGPVVQRIILAPQDDDELVNAQRFQFNLLSDWVASDGHSAQATLALSKPHASDASSISPGIYMIYDSFVYSLVRSYAVGQDIFAAATREFPGDFGIWTVAGDDEAGYTITNVGLDMPVVVTSAKTLSTELGGTPAKFTFAKRGDKGNVAVTSISNDGVWEMDKGLGPARARVQIRPEDTQSSLQEFNLVRYYQ</sequence>
<dbReference type="EMBL" id="CAVNYO010000110">
    <property type="protein sequence ID" value="CAK5266816.1"/>
    <property type="molecule type" value="Genomic_DNA"/>
</dbReference>
<dbReference type="AlphaFoldDB" id="A0AAD2JX52"/>
<feature type="signal peptide" evidence="1">
    <location>
        <begin position="1"/>
        <end position="19"/>
    </location>
</feature>
<dbReference type="Gene3D" id="2.80.10.50">
    <property type="match status" value="1"/>
</dbReference>
<evidence type="ECO:0000256" key="1">
    <source>
        <dbReference type="SAM" id="SignalP"/>
    </source>
</evidence>
<dbReference type="Proteomes" id="UP001295794">
    <property type="component" value="Unassembled WGS sequence"/>
</dbReference>